<accession>A0ACC8X8V0</accession>
<evidence type="ECO:0000313" key="2">
    <source>
        <dbReference type="Proteomes" id="UP000188605"/>
    </source>
</evidence>
<evidence type="ECO:0000313" key="1">
    <source>
        <dbReference type="EMBL" id="ONI38587.1"/>
    </source>
</evidence>
<keyword evidence="2" id="KW-1185">Reference proteome</keyword>
<sequence>MKMMRVGLASLVMVGIGAGLVGTAAVLAEEADLTPIQKLVGTNLNISEELPSFKNIDLEAGIMETQIIEGDTFYIEASADNLSGDFIYKVENDTLFIKHEPEKDDDKWFTLFKEIDDNTIDLKIYIPRDTNSNEVDIKNLDAEMGMGDLIIKNMVINNLEVECGRGDFISKNITSYNTSIEGGMGKIELEGHFAGHVEIEAGMGDVSLTTNRAYNDYNFIIEKGLGDVNINHREYRFIGEDINENRNGKYVVDVGMGIGNLSINTN</sequence>
<reference evidence="1" key="1">
    <citation type="submission" date="2016-08" db="EMBL/GenBank/DDBJ databases">
        <authorList>
            <person name="Ngugi D.K."/>
            <person name="Miyake S."/>
            <person name="Stingl U."/>
        </authorList>
    </citation>
    <scope>NUCLEOTIDE SEQUENCE</scope>
    <source>
        <strain evidence="1">SCG-B11WGA-EpuloA1</strain>
    </source>
</reference>
<proteinExistence type="predicted"/>
<organism evidence="1 2">
    <name type="scientific">Candidatus Epulonipiscium fishelsonii</name>
    <dbReference type="NCBI Taxonomy" id="77094"/>
    <lineage>
        <taxon>Bacteria</taxon>
        <taxon>Bacillati</taxon>
        <taxon>Bacillota</taxon>
        <taxon>Clostridia</taxon>
        <taxon>Lachnospirales</taxon>
        <taxon>Lachnospiraceae</taxon>
        <taxon>Candidatus Epulonipiscium</taxon>
    </lineage>
</organism>
<dbReference type="Proteomes" id="UP000188605">
    <property type="component" value="Unassembled WGS sequence"/>
</dbReference>
<comment type="caution">
    <text evidence="1">The sequence shown here is derived from an EMBL/GenBank/DDBJ whole genome shotgun (WGS) entry which is preliminary data.</text>
</comment>
<dbReference type="EMBL" id="LJDB01000083">
    <property type="protein sequence ID" value="ONI38587.1"/>
    <property type="molecule type" value="Genomic_DNA"/>
</dbReference>
<protein>
    <submittedName>
        <fullName evidence="1">Uncharacterized protein</fullName>
    </submittedName>
</protein>
<name>A0ACC8X8V0_9FIRM</name>
<gene>
    <name evidence="1" type="ORF">AN396_10355</name>
</gene>